<comment type="similarity">
    <text evidence="1">Belongs to the cytochrome P450 family.</text>
</comment>
<evidence type="ECO:0000256" key="1">
    <source>
        <dbReference type="ARBA" id="ARBA00010617"/>
    </source>
</evidence>
<evidence type="ECO:0000313" key="7">
    <source>
        <dbReference type="EMBL" id="KAK1423398.1"/>
    </source>
</evidence>
<dbReference type="PANTHER" id="PTHR47950:SF4">
    <property type="entry name" value="GERANIOL 8-HYDROXYLASE-LIKE"/>
    <property type="match status" value="1"/>
</dbReference>
<dbReference type="InterPro" id="IPR002401">
    <property type="entry name" value="Cyt_P450_E_grp-I"/>
</dbReference>
<evidence type="ECO:0000256" key="5">
    <source>
        <dbReference type="ARBA" id="ARBA00023004"/>
    </source>
</evidence>
<accession>A0AAD8KL01</accession>
<dbReference type="GO" id="GO:0020037">
    <property type="term" value="F:heme binding"/>
    <property type="evidence" value="ECO:0007669"/>
    <property type="project" value="InterPro"/>
</dbReference>
<dbReference type="SUPFAM" id="SSF48264">
    <property type="entry name" value="Cytochrome P450"/>
    <property type="match status" value="1"/>
</dbReference>
<gene>
    <name evidence="7" type="ORF">QVD17_18700</name>
</gene>
<keyword evidence="5" id="KW-0408">Iron</keyword>
<evidence type="ECO:0008006" key="9">
    <source>
        <dbReference type="Google" id="ProtNLM"/>
    </source>
</evidence>
<dbReference type="PANTHER" id="PTHR47950">
    <property type="entry name" value="CYTOCHROME P450, FAMILY 76, SUBFAMILY C, POLYPEPTIDE 5-RELATED"/>
    <property type="match status" value="1"/>
</dbReference>
<dbReference type="PRINTS" id="PR00463">
    <property type="entry name" value="EP450I"/>
</dbReference>
<dbReference type="PRINTS" id="PR00385">
    <property type="entry name" value="P450"/>
</dbReference>
<name>A0AAD8KL01_TARER</name>
<evidence type="ECO:0000313" key="8">
    <source>
        <dbReference type="Proteomes" id="UP001229421"/>
    </source>
</evidence>
<evidence type="ECO:0000256" key="6">
    <source>
        <dbReference type="ARBA" id="ARBA00023033"/>
    </source>
</evidence>
<evidence type="ECO:0000256" key="3">
    <source>
        <dbReference type="ARBA" id="ARBA00022723"/>
    </source>
</evidence>
<comment type="caution">
    <text evidence="7">The sequence shown here is derived from an EMBL/GenBank/DDBJ whole genome shotgun (WGS) entry which is preliminary data.</text>
</comment>
<evidence type="ECO:0000256" key="2">
    <source>
        <dbReference type="ARBA" id="ARBA00022617"/>
    </source>
</evidence>
<keyword evidence="8" id="KW-1185">Reference proteome</keyword>
<protein>
    <recommendedName>
        <fullName evidence="9">Cytochrome P450</fullName>
    </recommendedName>
</protein>
<dbReference type="AlphaFoldDB" id="A0AAD8KL01"/>
<evidence type="ECO:0000256" key="4">
    <source>
        <dbReference type="ARBA" id="ARBA00023002"/>
    </source>
</evidence>
<dbReference type="InterPro" id="IPR001128">
    <property type="entry name" value="Cyt_P450"/>
</dbReference>
<dbReference type="InterPro" id="IPR036396">
    <property type="entry name" value="Cyt_P450_sf"/>
</dbReference>
<dbReference type="GO" id="GO:0016705">
    <property type="term" value="F:oxidoreductase activity, acting on paired donors, with incorporation or reduction of molecular oxygen"/>
    <property type="evidence" value="ECO:0007669"/>
    <property type="project" value="InterPro"/>
</dbReference>
<keyword evidence="3" id="KW-0479">Metal-binding</keyword>
<keyword evidence="4" id="KW-0560">Oxidoreductase</keyword>
<proteinExistence type="inferred from homology"/>
<dbReference type="EMBL" id="JAUHHV010000005">
    <property type="protein sequence ID" value="KAK1423398.1"/>
    <property type="molecule type" value="Genomic_DNA"/>
</dbReference>
<organism evidence="7 8">
    <name type="scientific">Tagetes erecta</name>
    <name type="common">African marigold</name>
    <dbReference type="NCBI Taxonomy" id="13708"/>
    <lineage>
        <taxon>Eukaryota</taxon>
        <taxon>Viridiplantae</taxon>
        <taxon>Streptophyta</taxon>
        <taxon>Embryophyta</taxon>
        <taxon>Tracheophyta</taxon>
        <taxon>Spermatophyta</taxon>
        <taxon>Magnoliopsida</taxon>
        <taxon>eudicotyledons</taxon>
        <taxon>Gunneridae</taxon>
        <taxon>Pentapetalae</taxon>
        <taxon>asterids</taxon>
        <taxon>campanulids</taxon>
        <taxon>Asterales</taxon>
        <taxon>Asteraceae</taxon>
        <taxon>Asteroideae</taxon>
        <taxon>Heliantheae alliance</taxon>
        <taxon>Tageteae</taxon>
        <taxon>Tagetes</taxon>
    </lineage>
</organism>
<dbReference type="Proteomes" id="UP001229421">
    <property type="component" value="Unassembled WGS sequence"/>
</dbReference>
<dbReference type="Gene3D" id="1.10.630.10">
    <property type="entry name" value="Cytochrome P450"/>
    <property type="match status" value="1"/>
</dbReference>
<dbReference type="GO" id="GO:0004497">
    <property type="term" value="F:monooxygenase activity"/>
    <property type="evidence" value="ECO:0007669"/>
    <property type="project" value="UniProtKB-KW"/>
</dbReference>
<reference evidence="7" key="1">
    <citation type="journal article" date="2023" name="bioRxiv">
        <title>Improved chromosome-level genome assembly for marigold (Tagetes erecta).</title>
        <authorList>
            <person name="Jiang F."/>
            <person name="Yuan L."/>
            <person name="Wang S."/>
            <person name="Wang H."/>
            <person name="Xu D."/>
            <person name="Wang A."/>
            <person name="Fan W."/>
        </authorList>
    </citation>
    <scope>NUCLEOTIDE SEQUENCE</scope>
    <source>
        <strain evidence="7">WSJ</strain>
        <tissue evidence="7">Leaf</tissue>
    </source>
</reference>
<dbReference type="GO" id="GO:0005506">
    <property type="term" value="F:iron ion binding"/>
    <property type="evidence" value="ECO:0007669"/>
    <property type="project" value="InterPro"/>
</dbReference>
<keyword evidence="2" id="KW-0349">Heme</keyword>
<keyword evidence="6" id="KW-0503">Monooxygenase</keyword>
<sequence length="376" mass="42414">MELVLIVCLLLAYVLIWTIVAVFRVSEPKNLPPGPTRLPIIGNLHLLGDQPHRSLAKLAEIHGPIMSLKLGHITTVVISSADATKEVIQNHDIAFSARHVPDAVNAHNHANHSVVFLPASTEWRTLRRILNTNIFSNNSLEAKQHLRSQKVEELIAYCRKASLSNDYVCISRAAFRTTLNLLSNTIFSKDLVDPYEDSGKEFKEVIESIMNESGKINVVDYFPVLKKIDPHGIRRRMTHHIGKIVEIFDELVEERLQIRSKQDDVLDVCLKIIQENPNEINLKYIKSLFLDLFVAGTDTSSSTVEWAMTEVLRNPRILTKAKGELEQVIGKGKIVKEDDISRLPYLSCIVKETLRLHTPIVFSSTISTTFSGSITW</sequence>
<dbReference type="Pfam" id="PF00067">
    <property type="entry name" value="p450"/>
    <property type="match status" value="1"/>
</dbReference>